<proteinExistence type="predicted"/>
<keyword evidence="2" id="KW-1185">Reference proteome</keyword>
<dbReference type="AlphaFoldDB" id="A0A9X4RKK2"/>
<evidence type="ECO:0000313" key="1">
    <source>
        <dbReference type="EMBL" id="MDG3497145.1"/>
    </source>
</evidence>
<dbReference type="RefSeq" id="WP_277909288.1">
    <property type="nucleotide sequence ID" value="NZ_VBTY01000288.1"/>
</dbReference>
<organism evidence="1 2">
    <name type="scientific">Pseudanabaena catenata USMAC16</name>
    <dbReference type="NCBI Taxonomy" id="1855837"/>
    <lineage>
        <taxon>Bacteria</taxon>
        <taxon>Bacillati</taxon>
        <taxon>Cyanobacteriota</taxon>
        <taxon>Cyanophyceae</taxon>
        <taxon>Pseudanabaenales</taxon>
        <taxon>Pseudanabaenaceae</taxon>
        <taxon>Pseudanabaena</taxon>
    </lineage>
</organism>
<accession>A0A9X4RKK2</accession>
<dbReference type="Proteomes" id="UP001152872">
    <property type="component" value="Unassembled WGS sequence"/>
</dbReference>
<reference evidence="1" key="1">
    <citation type="submission" date="2019-05" db="EMBL/GenBank/DDBJ databases">
        <title>Whole genome sequencing of Pseudanabaena catenata USMAC16.</title>
        <authorList>
            <person name="Khan Z."/>
            <person name="Omar W.M."/>
            <person name="Convey P."/>
            <person name="Merican F."/>
            <person name="Najimudin N."/>
        </authorList>
    </citation>
    <scope>NUCLEOTIDE SEQUENCE</scope>
    <source>
        <strain evidence="1">USMAC16</strain>
    </source>
</reference>
<protein>
    <submittedName>
        <fullName evidence="1">Uncharacterized protein</fullName>
    </submittedName>
</protein>
<name>A0A9X4RKK2_9CYAN</name>
<gene>
    <name evidence="1" type="ORF">FEV09_21630</name>
</gene>
<comment type="caution">
    <text evidence="1">The sequence shown here is derived from an EMBL/GenBank/DDBJ whole genome shotgun (WGS) entry which is preliminary data.</text>
</comment>
<evidence type="ECO:0000313" key="2">
    <source>
        <dbReference type="Proteomes" id="UP001152872"/>
    </source>
</evidence>
<dbReference type="EMBL" id="VBTY01000288">
    <property type="protein sequence ID" value="MDG3497145.1"/>
    <property type="molecule type" value="Genomic_DNA"/>
</dbReference>
<sequence>MLVLAIELLDSLTQSSYKRQEANPAKLTSFSDTCNRAIAMFSRDFQVFIN</sequence>